<dbReference type="EMBL" id="JBIRWE010000003">
    <property type="protein sequence ID" value="MFI1964612.1"/>
    <property type="molecule type" value="Genomic_DNA"/>
</dbReference>
<accession>A0ABW7UPQ4</accession>
<evidence type="ECO:0000313" key="2">
    <source>
        <dbReference type="Proteomes" id="UP001611548"/>
    </source>
</evidence>
<proteinExistence type="predicted"/>
<comment type="caution">
    <text evidence="1">The sequence shown here is derived from an EMBL/GenBank/DDBJ whole genome shotgun (WGS) entry which is preliminary data.</text>
</comment>
<evidence type="ECO:0000313" key="1">
    <source>
        <dbReference type="EMBL" id="MFI1964612.1"/>
    </source>
</evidence>
<dbReference type="Proteomes" id="UP001611548">
    <property type="component" value="Unassembled WGS sequence"/>
</dbReference>
<gene>
    <name evidence="1" type="ORF">ACH429_10905</name>
</gene>
<dbReference type="RefSeq" id="WP_157859161.1">
    <property type="nucleotide sequence ID" value="NZ_JBIRWE010000003.1"/>
</dbReference>
<reference evidence="1 2" key="1">
    <citation type="submission" date="2024-10" db="EMBL/GenBank/DDBJ databases">
        <title>The Natural Products Discovery Center: Release of the First 8490 Sequenced Strains for Exploring Actinobacteria Biosynthetic Diversity.</title>
        <authorList>
            <person name="Kalkreuter E."/>
            <person name="Kautsar S.A."/>
            <person name="Yang D."/>
            <person name="Bader C.D."/>
            <person name="Teijaro C.N."/>
            <person name="Fluegel L."/>
            <person name="Davis C.M."/>
            <person name="Simpson J.R."/>
            <person name="Lauterbach L."/>
            <person name="Steele A.D."/>
            <person name="Gui C."/>
            <person name="Meng S."/>
            <person name="Li G."/>
            <person name="Viehrig K."/>
            <person name="Ye F."/>
            <person name="Su P."/>
            <person name="Kiefer A.F."/>
            <person name="Nichols A."/>
            <person name="Cepeda A.J."/>
            <person name="Yan W."/>
            <person name="Fan B."/>
            <person name="Jiang Y."/>
            <person name="Adhikari A."/>
            <person name="Zheng C.-J."/>
            <person name="Schuster L."/>
            <person name="Cowan T.M."/>
            <person name="Smanski M.J."/>
            <person name="Chevrette M.G."/>
            <person name="De Carvalho L.P.S."/>
            <person name="Shen B."/>
        </authorList>
    </citation>
    <scope>NUCLEOTIDE SEQUENCE [LARGE SCALE GENOMIC DNA]</scope>
    <source>
        <strain evidence="1 2">NPDC020327</strain>
    </source>
</reference>
<sequence>MAERVAAIAALFADFAALLAWRADSAARFADVSASCADFRASSRELGRRSARRLRVAVRGFDRGEIAEDDRALLVRFGRQVVENLLKSLAACGRCPAFSCVFPVYDYWSLFGVLRAPWPEIARVIEGEGEATRSVLAA</sequence>
<protein>
    <submittedName>
        <fullName evidence="1">Uncharacterized protein</fullName>
    </submittedName>
</protein>
<keyword evidence="2" id="KW-1185">Reference proteome</keyword>
<name>A0ABW7UPQ4_9ACTN</name>
<organism evidence="1 2">
    <name type="scientific">Streptomyces pathocidini</name>
    <dbReference type="NCBI Taxonomy" id="1650571"/>
    <lineage>
        <taxon>Bacteria</taxon>
        <taxon>Bacillati</taxon>
        <taxon>Actinomycetota</taxon>
        <taxon>Actinomycetes</taxon>
        <taxon>Kitasatosporales</taxon>
        <taxon>Streptomycetaceae</taxon>
        <taxon>Streptomyces</taxon>
    </lineage>
</organism>